<name>A0ABS5RBG6_9HYPH</name>
<reference evidence="4" key="1">
    <citation type="submission" date="2021-05" db="EMBL/GenBank/DDBJ databases">
        <authorList>
            <person name="Sun Q."/>
            <person name="Inoue M."/>
        </authorList>
    </citation>
    <scope>NUCLEOTIDE SEQUENCE</scope>
    <source>
        <strain evidence="4">VKM B-3255</strain>
    </source>
</reference>
<proteinExistence type="inferred from homology"/>
<dbReference type="Proteomes" id="UP001166585">
    <property type="component" value="Unassembled WGS sequence"/>
</dbReference>
<feature type="domain" description="Integrase DNA-binding" evidence="3">
    <location>
        <begin position="3"/>
        <end position="47"/>
    </location>
</feature>
<evidence type="ECO:0000256" key="1">
    <source>
        <dbReference type="ARBA" id="ARBA00008857"/>
    </source>
</evidence>
<dbReference type="PANTHER" id="PTHR30629:SF2">
    <property type="entry name" value="PROPHAGE INTEGRASE INTS-RELATED"/>
    <property type="match status" value="1"/>
</dbReference>
<comment type="caution">
    <text evidence="4">The sequence shown here is derived from an EMBL/GenBank/DDBJ whole genome shotgun (WGS) entry which is preliminary data.</text>
</comment>
<dbReference type="PANTHER" id="PTHR30629">
    <property type="entry name" value="PROPHAGE INTEGRASE"/>
    <property type="match status" value="1"/>
</dbReference>
<evidence type="ECO:0000259" key="3">
    <source>
        <dbReference type="Pfam" id="PF13356"/>
    </source>
</evidence>
<dbReference type="Gene3D" id="3.30.160.390">
    <property type="entry name" value="Integrase, DNA-binding domain"/>
    <property type="match status" value="1"/>
</dbReference>
<gene>
    <name evidence="4" type="ORF">KIP89_18050</name>
</gene>
<sequence>MPLTDVAIRQAKGGDKPFKLSDGGGLHLLVTPTGSKLWRLSYRFDGKVTGIRVLFCDG</sequence>
<dbReference type="InterPro" id="IPR050808">
    <property type="entry name" value="Phage_Integrase"/>
</dbReference>
<dbReference type="EMBL" id="JAHCQH010000022">
    <property type="protein sequence ID" value="MBS9479013.1"/>
    <property type="molecule type" value="Genomic_DNA"/>
</dbReference>
<evidence type="ECO:0000313" key="5">
    <source>
        <dbReference type="Proteomes" id="UP001166585"/>
    </source>
</evidence>
<dbReference type="InterPro" id="IPR025166">
    <property type="entry name" value="Integrase_DNA_bind_dom"/>
</dbReference>
<evidence type="ECO:0000256" key="2">
    <source>
        <dbReference type="ARBA" id="ARBA00022908"/>
    </source>
</evidence>
<protein>
    <submittedName>
        <fullName evidence="4">DUF4102 domain-containing protein</fullName>
    </submittedName>
</protein>
<dbReference type="InterPro" id="IPR038488">
    <property type="entry name" value="Integrase_DNA-bd_sf"/>
</dbReference>
<accession>A0ABS5RBG6</accession>
<keyword evidence="5" id="KW-1185">Reference proteome</keyword>
<organism evidence="4 5">
    <name type="scientific">Ancylobacter radicis</name>
    <dbReference type="NCBI Taxonomy" id="2836179"/>
    <lineage>
        <taxon>Bacteria</taxon>
        <taxon>Pseudomonadati</taxon>
        <taxon>Pseudomonadota</taxon>
        <taxon>Alphaproteobacteria</taxon>
        <taxon>Hyphomicrobiales</taxon>
        <taxon>Xanthobacteraceae</taxon>
        <taxon>Ancylobacter</taxon>
    </lineage>
</organism>
<evidence type="ECO:0000313" key="4">
    <source>
        <dbReference type="EMBL" id="MBS9479013.1"/>
    </source>
</evidence>
<comment type="similarity">
    <text evidence="1">Belongs to the 'phage' integrase family.</text>
</comment>
<dbReference type="Pfam" id="PF13356">
    <property type="entry name" value="Arm-DNA-bind_3"/>
    <property type="match status" value="1"/>
</dbReference>
<keyword evidence="2" id="KW-0229">DNA integration</keyword>